<comment type="caution">
    <text evidence="6">The sequence shown here is derived from an EMBL/GenBank/DDBJ whole genome shotgun (WGS) entry which is preliminary data.</text>
</comment>
<feature type="transmembrane region" description="Helical" evidence="4">
    <location>
        <begin position="103"/>
        <end position="120"/>
    </location>
</feature>
<dbReference type="Proteomes" id="UP001597319">
    <property type="component" value="Unassembled WGS sequence"/>
</dbReference>
<keyword evidence="4" id="KW-0472">Membrane</keyword>
<dbReference type="Pfam" id="PF12833">
    <property type="entry name" value="HTH_18"/>
    <property type="match status" value="1"/>
</dbReference>
<feature type="domain" description="HTH araC/xylS-type" evidence="5">
    <location>
        <begin position="235"/>
        <end position="342"/>
    </location>
</feature>
<feature type="transmembrane region" description="Helical" evidence="4">
    <location>
        <begin position="126"/>
        <end position="149"/>
    </location>
</feature>
<dbReference type="PROSITE" id="PS00041">
    <property type="entry name" value="HTH_ARAC_FAMILY_1"/>
    <property type="match status" value="1"/>
</dbReference>
<dbReference type="PANTHER" id="PTHR43280">
    <property type="entry name" value="ARAC-FAMILY TRANSCRIPTIONAL REGULATOR"/>
    <property type="match status" value="1"/>
</dbReference>
<keyword evidence="4" id="KW-1133">Transmembrane helix</keyword>
<feature type="transmembrane region" description="Helical" evidence="4">
    <location>
        <begin position="42"/>
        <end position="61"/>
    </location>
</feature>
<dbReference type="PROSITE" id="PS01124">
    <property type="entry name" value="HTH_ARAC_FAMILY_2"/>
    <property type="match status" value="1"/>
</dbReference>
<dbReference type="InterPro" id="IPR018060">
    <property type="entry name" value="HTH_AraC"/>
</dbReference>
<keyword evidence="2" id="KW-0238">DNA-binding</keyword>
<sequence>MNPEVFKHIELLLGSIGFIIALFFGLFLIITKKERASANVFLAIYLLAFSLRIGKSLFYNYFPIDPIIRNVFLGMLLAIGPSLWFYTTRLFLPNKTKKKRSVLIQYVPLFLFVVFCWLIPNDTSILSRIIFLGLLVHILSYALFTLYWLFKNKSQSGHKSYAIFSWLIFFTVLTMAMSLIQMGVFLRLVPYLSTAFLFSVVVFILSVWALKNPFLFQTANEKYANSSLSNENAKTYLTQLIQLMEKEKLFLDPEMTLTKLSNRIGITSKQLSQVINQLQNENYSQFIARYRIAEAKRLLHLPEYQNFKIAAIAYESGFNSISSFNTAFKKLTNTTAVKYRESSVI</sequence>
<dbReference type="SMART" id="SM00342">
    <property type="entry name" value="HTH_ARAC"/>
    <property type="match status" value="1"/>
</dbReference>
<evidence type="ECO:0000256" key="1">
    <source>
        <dbReference type="ARBA" id="ARBA00023015"/>
    </source>
</evidence>
<accession>A0ABW5LF17</accession>
<reference evidence="7" key="1">
    <citation type="journal article" date="2019" name="Int. J. Syst. Evol. Microbiol.">
        <title>The Global Catalogue of Microorganisms (GCM) 10K type strain sequencing project: providing services to taxonomists for standard genome sequencing and annotation.</title>
        <authorList>
            <consortium name="The Broad Institute Genomics Platform"/>
            <consortium name="The Broad Institute Genome Sequencing Center for Infectious Disease"/>
            <person name="Wu L."/>
            <person name="Ma J."/>
        </authorList>
    </citation>
    <scope>NUCLEOTIDE SEQUENCE [LARGE SCALE GENOMIC DNA]</scope>
    <source>
        <strain evidence="7">KCTC 52274</strain>
    </source>
</reference>
<dbReference type="Gene3D" id="1.10.10.60">
    <property type="entry name" value="Homeodomain-like"/>
    <property type="match status" value="1"/>
</dbReference>
<evidence type="ECO:0000313" key="7">
    <source>
        <dbReference type="Proteomes" id="UP001597319"/>
    </source>
</evidence>
<protein>
    <submittedName>
        <fullName evidence="6">Helix-turn-helix domain-containing protein</fullName>
    </submittedName>
</protein>
<evidence type="ECO:0000256" key="4">
    <source>
        <dbReference type="SAM" id="Phobius"/>
    </source>
</evidence>
<evidence type="ECO:0000256" key="2">
    <source>
        <dbReference type="ARBA" id="ARBA00023125"/>
    </source>
</evidence>
<keyword evidence="3" id="KW-0804">Transcription</keyword>
<feature type="transmembrane region" description="Helical" evidence="4">
    <location>
        <begin position="188"/>
        <end position="210"/>
    </location>
</feature>
<dbReference type="InterPro" id="IPR009057">
    <property type="entry name" value="Homeodomain-like_sf"/>
</dbReference>
<dbReference type="PANTHER" id="PTHR43280:SF29">
    <property type="entry name" value="ARAC-FAMILY TRANSCRIPTIONAL REGULATOR"/>
    <property type="match status" value="1"/>
</dbReference>
<evidence type="ECO:0000259" key="5">
    <source>
        <dbReference type="PROSITE" id="PS01124"/>
    </source>
</evidence>
<keyword evidence="7" id="KW-1185">Reference proteome</keyword>
<proteinExistence type="predicted"/>
<dbReference type="InterPro" id="IPR018062">
    <property type="entry name" value="HTH_AraC-typ_CS"/>
</dbReference>
<organism evidence="6 7">
    <name type="scientific">Aquimarina rubra</name>
    <dbReference type="NCBI Taxonomy" id="1920033"/>
    <lineage>
        <taxon>Bacteria</taxon>
        <taxon>Pseudomonadati</taxon>
        <taxon>Bacteroidota</taxon>
        <taxon>Flavobacteriia</taxon>
        <taxon>Flavobacteriales</taxon>
        <taxon>Flavobacteriaceae</taxon>
        <taxon>Aquimarina</taxon>
    </lineage>
</organism>
<dbReference type="RefSeq" id="WP_378290398.1">
    <property type="nucleotide sequence ID" value="NZ_JBHULE010000008.1"/>
</dbReference>
<feature type="transmembrane region" description="Helical" evidence="4">
    <location>
        <begin position="67"/>
        <end position="91"/>
    </location>
</feature>
<gene>
    <name evidence="6" type="ORF">ACFSR1_05435</name>
</gene>
<name>A0ABW5LF17_9FLAO</name>
<evidence type="ECO:0000256" key="3">
    <source>
        <dbReference type="ARBA" id="ARBA00023163"/>
    </source>
</evidence>
<evidence type="ECO:0000313" key="6">
    <source>
        <dbReference type="EMBL" id="MFD2562102.1"/>
    </source>
</evidence>
<keyword evidence="1" id="KW-0805">Transcription regulation</keyword>
<feature type="transmembrane region" description="Helical" evidence="4">
    <location>
        <begin position="161"/>
        <end position="182"/>
    </location>
</feature>
<dbReference type="EMBL" id="JBHULE010000008">
    <property type="protein sequence ID" value="MFD2562102.1"/>
    <property type="molecule type" value="Genomic_DNA"/>
</dbReference>
<feature type="transmembrane region" description="Helical" evidence="4">
    <location>
        <begin position="12"/>
        <end position="30"/>
    </location>
</feature>
<keyword evidence="4" id="KW-0812">Transmembrane</keyword>
<dbReference type="SUPFAM" id="SSF46689">
    <property type="entry name" value="Homeodomain-like"/>
    <property type="match status" value="1"/>
</dbReference>